<protein>
    <submittedName>
        <fullName evidence="1">Uncharacterized protein</fullName>
    </submittedName>
</protein>
<name>A0A6M3KZ63_9ZZZZ</name>
<proteinExistence type="predicted"/>
<dbReference type="EMBL" id="MT142656">
    <property type="protein sequence ID" value="QJA86724.1"/>
    <property type="molecule type" value="Genomic_DNA"/>
</dbReference>
<dbReference type="AlphaFoldDB" id="A0A6M3KZ63"/>
<evidence type="ECO:0000313" key="1">
    <source>
        <dbReference type="EMBL" id="QJA86724.1"/>
    </source>
</evidence>
<accession>A0A6M3KZ63</accession>
<sequence length="57" mass="6493">MHKHIMVYKITPIGEALLHSDKVTVTLVEMINNTNQAKVEKIDVGGETYYILTKLLH</sequence>
<organism evidence="1">
    <name type="scientific">viral metagenome</name>
    <dbReference type="NCBI Taxonomy" id="1070528"/>
    <lineage>
        <taxon>unclassified sequences</taxon>
        <taxon>metagenomes</taxon>
        <taxon>organismal metagenomes</taxon>
    </lineage>
</organism>
<reference evidence="1" key="1">
    <citation type="submission" date="2020-03" db="EMBL/GenBank/DDBJ databases">
        <title>The deep terrestrial virosphere.</title>
        <authorList>
            <person name="Holmfeldt K."/>
            <person name="Nilsson E."/>
            <person name="Simone D."/>
            <person name="Lopez-Fernandez M."/>
            <person name="Wu X."/>
            <person name="de Brujin I."/>
            <person name="Lundin D."/>
            <person name="Andersson A."/>
            <person name="Bertilsson S."/>
            <person name="Dopson M."/>
        </authorList>
    </citation>
    <scope>NUCLEOTIDE SEQUENCE</scope>
    <source>
        <strain evidence="1">MM415B03125</strain>
    </source>
</reference>
<gene>
    <name evidence="1" type="ORF">MM415B03125_0002</name>
</gene>